<dbReference type="RefSeq" id="XP_007412188.1">
    <property type="nucleotide sequence ID" value="XM_007412126.1"/>
</dbReference>
<dbReference type="FunCoup" id="F4RSV3">
    <property type="interactions" value="65"/>
</dbReference>
<dbReference type="STRING" id="747676.F4RSV3"/>
<evidence type="ECO:0000313" key="7">
    <source>
        <dbReference type="EMBL" id="EGG04397.1"/>
    </source>
</evidence>
<comment type="subcellular location">
    <subcellularLocation>
        <location evidence="1">Endomembrane system</location>
        <topology evidence="1">Multi-pass membrane protein</topology>
    </subcellularLocation>
</comment>
<dbReference type="OrthoDB" id="10032492at2759"/>
<dbReference type="EMBL" id="GL883118">
    <property type="protein sequence ID" value="EGG04397.1"/>
    <property type="molecule type" value="Genomic_DNA"/>
</dbReference>
<keyword evidence="2 5" id="KW-0812">Transmembrane</keyword>
<dbReference type="VEuPathDB" id="FungiDB:MELLADRAFT_44172"/>
<dbReference type="eggNOG" id="ENOG502RZQS">
    <property type="taxonomic scope" value="Eukaryota"/>
</dbReference>
<dbReference type="GeneID" id="18928164"/>
<dbReference type="InParanoid" id="F4RSV3"/>
<feature type="transmembrane region" description="Helical" evidence="5">
    <location>
        <begin position="203"/>
        <end position="228"/>
    </location>
</feature>
<evidence type="ECO:0000259" key="6">
    <source>
        <dbReference type="Pfam" id="PF10277"/>
    </source>
</evidence>
<accession>F4RSV3</accession>
<name>F4RSV3_MELLP</name>
<feature type="domain" description="CWH43-like N-terminal" evidence="6">
    <location>
        <begin position="9"/>
        <end position="232"/>
    </location>
</feature>
<sequence length="286" mass="32333">MKFITYGAYVWFPVMASLAWLSTLLGLLLLWILRDDHRQYKDREATVVFISDAGAAHLALFIPGCALVFIFYTLSLLSERWLRHSNRIPGTIRRRETYWGIASLITGTLGGFWLLMLSCFNTFAHSTLHWSFTILFILCVAFSSICQTIEIIYLHQDHPSRAHLKRNALLKLCIVGLAIGVAVLFAILYGICHGKNTSDRCNVVISAAGACEWLVSFILMFYFMTFILDLWPAAKTSTHYHGKALQKETGLTETENKIDQIQEPQPKVKSDPITVITDEGNISRVV</sequence>
<dbReference type="AlphaFoldDB" id="F4RSV3"/>
<evidence type="ECO:0000256" key="3">
    <source>
        <dbReference type="ARBA" id="ARBA00022989"/>
    </source>
</evidence>
<keyword evidence="4 5" id="KW-0472">Membrane</keyword>
<protein>
    <recommendedName>
        <fullName evidence="6">CWH43-like N-terminal domain-containing protein</fullName>
    </recommendedName>
</protein>
<dbReference type="KEGG" id="mlr:MELLADRAFT_44172"/>
<evidence type="ECO:0000256" key="2">
    <source>
        <dbReference type="ARBA" id="ARBA00022692"/>
    </source>
</evidence>
<keyword evidence="3 5" id="KW-1133">Transmembrane helix</keyword>
<evidence type="ECO:0000313" key="8">
    <source>
        <dbReference type="Proteomes" id="UP000001072"/>
    </source>
</evidence>
<dbReference type="GO" id="GO:0012505">
    <property type="term" value="C:endomembrane system"/>
    <property type="evidence" value="ECO:0007669"/>
    <property type="project" value="UniProtKB-SubCell"/>
</dbReference>
<dbReference type="Pfam" id="PF10277">
    <property type="entry name" value="Frag1"/>
    <property type="match status" value="1"/>
</dbReference>
<dbReference type="PANTHER" id="PTHR21324:SF2">
    <property type="entry name" value="EG:22E5.9 PROTEIN"/>
    <property type="match status" value="1"/>
</dbReference>
<feature type="transmembrane region" description="Helical" evidence="5">
    <location>
        <begin position="130"/>
        <end position="156"/>
    </location>
</feature>
<proteinExistence type="predicted"/>
<dbReference type="InterPro" id="IPR019402">
    <property type="entry name" value="CWH43_N"/>
</dbReference>
<feature type="transmembrane region" description="Helical" evidence="5">
    <location>
        <begin position="53"/>
        <end position="77"/>
    </location>
</feature>
<feature type="transmembrane region" description="Helical" evidence="5">
    <location>
        <begin position="9"/>
        <end position="33"/>
    </location>
</feature>
<feature type="transmembrane region" description="Helical" evidence="5">
    <location>
        <begin position="168"/>
        <end position="191"/>
    </location>
</feature>
<dbReference type="GO" id="GO:0005886">
    <property type="term" value="C:plasma membrane"/>
    <property type="evidence" value="ECO:0007669"/>
    <property type="project" value="TreeGrafter"/>
</dbReference>
<reference evidence="8" key="1">
    <citation type="journal article" date="2011" name="Proc. Natl. Acad. Sci. U.S.A.">
        <title>Obligate biotrophy features unraveled by the genomic analysis of rust fungi.</title>
        <authorList>
            <person name="Duplessis S."/>
            <person name="Cuomo C.A."/>
            <person name="Lin Y.-C."/>
            <person name="Aerts A."/>
            <person name="Tisserant E."/>
            <person name="Veneault-Fourrey C."/>
            <person name="Joly D.L."/>
            <person name="Hacquard S."/>
            <person name="Amselem J."/>
            <person name="Cantarel B.L."/>
            <person name="Chiu R."/>
            <person name="Coutinho P.M."/>
            <person name="Feau N."/>
            <person name="Field M."/>
            <person name="Frey P."/>
            <person name="Gelhaye E."/>
            <person name="Goldberg J."/>
            <person name="Grabherr M.G."/>
            <person name="Kodira C.D."/>
            <person name="Kohler A."/>
            <person name="Kuees U."/>
            <person name="Lindquist E.A."/>
            <person name="Lucas S.M."/>
            <person name="Mago R."/>
            <person name="Mauceli E."/>
            <person name="Morin E."/>
            <person name="Murat C."/>
            <person name="Pangilinan J.L."/>
            <person name="Park R."/>
            <person name="Pearson M."/>
            <person name="Quesneville H."/>
            <person name="Rouhier N."/>
            <person name="Sakthikumar S."/>
            <person name="Salamov A.A."/>
            <person name="Schmutz J."/>
            <person name="Selles B."/>
            <person name="Shapiro H."/>
            <person name="Tanguay P."/>
            <person name="Tuskan G.A."/>
            <person name="Henrissat B."/>
            <person name="Van de Peer Y."/>
            <person name="Rouze P."/>
            <person name="Ellis J.G."/>
            <person name="Dodds P.N."/>
            <person name="Schein J.E."/>
            <person name="Zhong S."/>
            <person name="Hamelin R.C."/>
            <person name="Grigoriev I.V."/>
            <person name="Szabo L.J."/>
            <person name="Martin F."/>
        </authorList>
    </citation>
    <scope>NUCLEOTIDE SEQUENCE [LARGE SCALE GENOMIC DNA]</scope>
    <source>
        <strain evidence="8">98AG31 / pathotype 3-4-7</strain>
    </source>
</reference>
<feature type="transmembrane region" description="Helical" evidence="5">
    <location>
        <begin position="98"/>
        <end position="124"/>
    </location>
</feature>
<dbReference type="PANTHER" id="PTHR21324">
    <property type="entry name" value="FASTING-INDUCIBLE INTEGRAL MEMBRANE PROTEIN TM6P1-RELATED"/>
    <property type="match status" value="1"/>
</dbReference>
<organism evidence="8">
    <name type="scientific">Melampsora larici-populina (strain 98AG31 / pathotype 3-4-7)</name>
    <name type="common">Poplar leaf rust fungus</name>
    <dbReference type="NCBI Taxonomy" id="747676"/>
    <lineage>
        <taxon>Eukaryota</taxon>
        <taxon>Fungi</taxon>
        <taxon>Dikarya</taxon>
        <taxon>Basidiomycota</taxon>
        <taxon>Pucciniomycotina</taxon>
        <taxon>Pucciniomycetes</taxon>
        <taxon>Pucciniales</taxon>
        <taxon>Melampsoraceae</taxon>
        <taxon>Melampsora</taxon>
    </lineage>
</organism>
<evidence type="ECO:0000256" key="5">
    <source>
        <dbReference type="SAM" id="Phobius"/>
    </source>
</evidence>
<keyword evidence="8" id="KW-1185">Reference proteome</keyword>
<gene>
    <name evidence="7" type="ORF">MELLADRAFT_44172</name>
</gene>
<evidence type="ECO:0000256" key="1">
    <source>
        <dbReference type="ARBA" id="ARBA00004127"/>
    </source>
</evidence>
<dbReference type="Proteomes" id="UP000001072">
    <property type="component" value="Unassembled WGS sequence"/>
</dbReference>
<dbReference type="InterPro" id="IPR050911">
    <property type="entry name" value="DRAM/TMEM150_Autophagy_Mod"/>
</dbReference>
<evidence type="ECO:0000256" key="4">
    <source>
        <dbReference type="ARBA" id="ARBA00023136"/>
    </source>
</evidence>
<dbReference type="HOGENOM" id="CLU_050573_2_1_1"/>